<evidence type="ECO:0000313" key="3">
    <source>
        <dbReference type="Proteomes" id="UP001054889"/>
    </source>
</evidence>
<keyword evidence="3" id="KW-1185">Reference proteome</keyword>
<name>A0AAV5BX05_ELECO</name>
<dbReference type="AlphaFoldDB" id="A0AAV5BX05"/>
<reference evidence="2" key="1">
    <citation type="journal article" date="2018" name="DNA Res.">
        <title>Multiple hybrid de novo genome assembly of finger millet, an orphan allotetraploid crop.</title>
        <authorList>
            <person name="Hatakeyama M."/>
            <person name="Aluri S."/>
            <person name="Balachadran M.T."/>
            <person name="Sivarajan S.R."/>
            <person name="Patrignani A."/>
            <person name="Gruter S."/>
            <person name="Poveda L."/>
            <person name="Shimizu-Inatsugi R."/>
            <person name="Baeten J."/>
            <person name="Francoijs K.J."/>
            <person name="Nataraja K.N."/>
            <person name="Reddy Y.A.N."/>
            <person name="Phadnis S."/>
            <person name="Ravikumar R.L."/>
            <person name="Schlapbach R."/>
            <person name="Sreeman S.M."/>
            <person name="Shimizu K.K."/>
        </authorList>
    </citation>
    <scope>NUCLEOTIDE SEQUENCE</scope>
</reference>
<dbReference type="EMBL" id="BQKI01000003">
    <property type="protein sequence ID" value="GJM90929.1"/>
    <property type="molecule type" value="Genomic_DNA"/>
</dbReference>
<organism evidence="2 3">
    <name type="scientific">Eleusine coracana subsp. coracana</name>
    <dbReference type="NCBI Taxonomy" id="191504"/>
    <lineage>
        <taxon>Eukaryota</taxon>
        <taxon>Viridiplantae</taxon>
        <taxon>Streptophyta</taxon>
        <taxon>Embryophyta</taxon>
        <taxon>Tracheophyta</taxon>
        <taxon>Spermatophyta</taxon>
        <taxon>Magnoliopsida</taxon>
        <taxon>Liliopsida</taxon>
        <taxon>Poales</taxon>
        <taxon>Poaceae</taxon>
        <taxon>PACMAD clade</taxon>
        <taxon>Chloridoideae</taxon>
        <taxon>Cynodonteae</taxon>
        <taxon>Eleusininae</taxon>
        <taxon>Eleusine</taxon>
    </lineage>
</organism>
<feature type="domain" description="F-box protein AT5G49610-like beta-propeller" evidence="1">
    <location>
        <begin position="12"/>
        <end position="69"/>
    </location>
</feature>
<accession>A0AAV5BX05</accession>
<protein>
    <recommendedName>
        <fullName evidence="1">F-box protein AT5G49610-like beta-propeller domain-containing protein</fullName>
    </recommendedName>
</protein>
<proteinExistence type="predicted"/>
<gene>
    <name evidence="2" type="primary">ga07256</name>
    <name evidence="2" type="ORF">PR202_ga07256</name>
</gene>
<sequence>MPTTSISGDDEERPPSCTIRAFGDNAEFLFLELYRRYIVYVHFKSRVVHKILSCQRADEGLEAFVSIDPGLRNGHQLVRRYRPKTQHAVVSPVHGERGAAIVLSSRRYPSPILTTTPCMCLDTDRMEQRPSSAGSTREALINLW</sequence>
<comment type="caution">
    <text evidence="2">The sequence shown here is derived from an EMBL/GenBank/DDBJ whole genome shotgun (WGS) entry which is preliminary data.</text>
</comment>
<evidence type="ECO:0000313" key="2">
    <source>
        <dbReference type="EMBL" id="GJM90929.1"/>
    </source>
</evidence>
<dbReference type="InterPro" id="IPR056594">
    <property type="entry name" value="AT5G49610-like_b-prop"/>
</dbReference>
<dbReference type="Proteomes" id="UP001054889">
    <property type="component" value="Unassembled WGS sequence"/>
</dbReference>
<evidence type="ECO:0000259" key="1">
    <source>
        <dbReference type="Pfam" id="PF23635"/>
    </source>
</evidence>
<reference evidence="2" key="2">
    <citation type="submission" date="2021-12" db="EMBL/GenBank/DDBJ databases">
        <title>Resequencing data analysis of finger millet.</title>
        <authorList>
            <person name="Hatakeyama M."/>
            <person name="Aluri S."/>
            <person name="Balachadran M.T."/>
            <person name="Sivarajan S.R."/>
            <person name="Poveda L."/>
            <person name="Shimizu-Inatsugi R."/>
            <person name="Schlapbach R."/>
            <person name="Sreeman S.M."/>
            <person name="Shimizu K.K."/>
        </authorList>
    </citation>
    <scope>NUCLEOTIDE SEQUENCE</scope>
</reference>
<dbReference type="Pfam" id="PF23635">
    <property type="entry name" value="Beta-prop_AT5G49610-like"/>
    <property type="match status" value="1"/>
</dbReference>